<dbReference type="Proteomes" id="UP000033661">
    <property type="component" value="Unassembled WGS sequence"/>
</dbReference>
<dbReference type="AlphaFoldDB" id="A0A0F3QDF7"/>
<evidence type="ECO:0000313" key="2">
    <source>
        <dbReference type="Proteomes" id="UP000033661"/>
    </source>
</evidence>
<dbReference type="RefSeq" id="WP_011478041.1">
    <property type="nucleotide sequence ID" value="NZ_LAOI01000001.1"/>
</dbReference>
<protein>
    <submittedName>
        <fullName evidence="1">Uncharacterized protein</fullName>
    </submittedName>
</protein>
<organism evidence="1 2">
    <name type="scientific">Rickettsia bellii str. RML An4</name>
    <dbReference type="NCBI Taxonomy" id="1359193"/>
    <lineage>
        <taxon>Bacteria</taxon>
        <taxon>Pseudomonadati</taxon>
        <taxon>Pseudomonadota</taxon>
        <taxon>Alphaproteobacteria</taxon>
        <taxon>Rickettsiales</taxon>
        <taxon>Rickettsiaceae</taxon>
        <taxon>Rickettsieae</taxon>
        <taxon>Rickettsia</taxon>
        <taxon>belli group</taxon>
    </lineage>
</organism>
<comment type="caution">
    <text evidence="1">The sequence shown here is derived from an EMBL/GenBank/DDBJ whole genome shotgun (WGS) entry which is preliminary data.</text>
</comment>
<evidence type="ECO:0000313" key="1">
    <source>
        <dbReference type="EMBL" id="KJV90553.1"/>
    </source>
</evidence>
<sequence length="105" mass="11966">MTQLVSNRNAYIGKDAELLFKNSIVNHSDIIDKVRGIFGIKGSFLHAINTGMYAEKSDVKIGFSCGHNIDISIKAYKQAVAYNQLIYSMNFKNWLRYLLLIILTY</sequence>
<name>A0A0F3QDF7_RICBE</name>
<accession>A0A0F3QDF7</accession>
<proteinExistence type="predicted"/>
<keyword evidence="2" id="KW-1185">Reference proteome</keyword>
<gene>
    <name evidence="1" type="ORF">RBEAN4_1559</name>
</gene>
<reference evidence="1 2" key="1">
    <citation type="submission" date="2015-02" db="EMBL/GenBank/DDBJ databases">
        <title>Genome Sequencing of Rickettsiales.</title>
        <authorList>
            <person name="Daugherty S.C."/>
            <person name="Su Q."/>
            <person name="Abolude K."/>
            <person name="Beier-Sexton M."/>
            <person name="Carlyon J.A."/>
            <person name="Carter R."/>
            <person name="Day N.P."/>
            <person name="Dumler S.J."/>
            <person name="Dyachenko V."/>
            <person name="Godinez A."/>
            <person name="Kurtti T.J."/>
            <person name="Lichay M."/>
            <person name="Mullins K.E."/>
            <person name="Ott S."/>
            <person name="Pappas-Brown V."/>
            <person name="Paris D.H."/>
            <person name="Patel P."/>
            <person name="Richards A.L."/>
            <person name="Sadzewicz L."/>
            <person name="Sears K."/>
            <person name="Seidman D."/>
            <person name="Sengamalay N."/>
            <person name="Stenos J."/>
            <person name="Tallon L.J."/>
            <person name="Vincent G."/>
            <person name="Fraser C.M."/>
            <person name="Munderloh U."/>
            <person name="Dunning-Hotopp J.C."/>
        </authorList>
    </citation>
    <scope>NUCLEOTIDE SEQUENCE [LARGE SCALE GENOMIC DNA]</scope>
    <source>
        <strain evidence="1 2">RML An4</strain>
    </source>
</reference>
<dbReference type="PATRIC" id="fig|1359193.3.peg.1513"/>
<dbReference type="EMBL" id="LAOI01000001">
    <property type="protein sequence ID" value="KJV90553.1"/>
    <property type="molecule type" value="Genomic_DNA"/>
</dbReference>